<protein>
    <submittedName>
        <fullName evidence="2">Uncharacterized protein</fullName>
    </submittedName>
</protein>
<evidence type="ECO:0000313" key="3">
    <source>
        <dbReference type="Proteomes" id="UP001146120"/>
    </source>
</evidence>
<feature type="compositionally biased region" description="Low complexity" evidence="1">
    <location>
        <begin position="295"/>
        <end position="304"/>
    </location>
</feature>
<comment type="caution">
    <text evidence="2">The sequence shown here is derived from an EMBL/GenBank/DDBJ whole genome shotgun (WGS) entry which is preliminary data.</text>
</comment>
<name>A0AAV2Z4S3_9STRA</name>
<evidence type="ECO:0000313" key="2">
    <source>
        <dbReference type="EMBL" id="DBA01291.1"/>
    </source>
</evidence>
<dbReference type="AlphaFoldDB" id="A0AAV2Z4S3"/>
<sequence length="477" mass="51778">MYNGASARIYNPRPDPLERGPPKRVNREESHIGERIAASKKRISWKFTLGDAETTHEVVLTHSIMSYKKVWIGTGTLILVLVEFDGRQMHMSSTATPGDWSFVMVLDGSNNVIEVRINDVETEEVPKYDLVIDRVPFRRWDVFRRRKGPITPSPYGYPQSHAPTSGFATHRWGPGGMAGPNDQQGSTTRDEGPKQRSNSFRSSRENRRPSQQSGQPGPDFQNPHGTGYQPQAAAGHHAGQSTSPNVQPQQATASPPRPAPSQPKQPEINLIDDSAPQITMSAQSLLFDPLASYAQPAPAPAQNPRTASSPNFTNNFANTASSPSQPTQNYVDPFGGVTQSLSAKPVAQAINLDPLASQNSSYLQANRPAPQQQQQQAMFAAPNGQYAQGAGAFASPPRGYQNDPMPTAPMSNVSLGGMQMSMQQQQAPTGGTPPTKTGTNVNYNISHFMSPVEVNNVRSPQDTKTINIDPFAGMGTR</sequence>
<reference evidence="2" key="2">
    <citation type="journal article" date="2023" name="Microbiol Resour">
        <title>Decontamination and Annotation of the Draft Genome Sequence of the Oomycete Lagenidium giganteum ARSEF 373.</title>
        <authorList>
            <person name="Morgan W.R."/>
            <person name="Tartar A."/>
        </authorList>
    </citation>
    <scope>NUCLEOTIDE SEQUENCE</scope>
    <source>
        <strain evidence="2">ARSEF 373</strain>
    </source>
</reference>
<dbReference type="Proteomes" id="UP001146120">
    <property type="component" value="Unassembled WGS sequence"/>
</dbReference>
<dbReference type="EMBL" id="DAKRPA010000050">
    <property type="protein sequence ID" value="DBA01291.1"/>
    <property type="molecule type" value="Genomic_DNA"/>
</dbReference>
<gene>
    <name evidence="2" type="ORF">N0F65_001796</name>
</gene>
<feature type="region of interest" description="Disordered" evidence="1">
    <location>
        <begin position="295"/>
        <end position="333"/>
    </location>
</feature>
<feature type="region of interest" description="Disordered" evidence="1">
    <location>
        <begin position="148"/>
        <end position="268"/>
    </location>
</feature>
<feature type="compositionally biased region" description="Low complexity" evidence="1">
    <location>
        <begin position="231"/>
        <end position="240"/>
    </location>
</feature>
<keyword evidence="3" id="KW-1185">Reference proteome</keyword>
<organism evidence="2 3">
    <name type="scientific">Lagenidium giganteum</name>
    <dbReference type="NCBI Taxonomy" id="4803"/>
    <lineage>
        <taxon>Eukaryota</taxon>
        <taxon>Sar</taxon>
        <taxon>Stramenopiles</taxon>
        <taxon>Oomycota</taxon>
        <taxon>Peronosporomycetes</taxon>
        <taxon>Pythiales</taxon>
        <taxon>Pythiaceae</taxon>
    </lineage>
</organism>
<feature type="compositionally biased region" description="Polar residues" evidence="1">
    <location>
        <begin position="305"/>
        <end position="330"/>
    </location>
</feature>
<accession>A0AAV2Z4S3</accession>
<evidence type="ECO:0000256" key="1">
    <source>
        <dbReference type="SAM" id="MobiDB-lite"/>
    </source>
</evidence>
<reference evidence="2" key="1">
    <citation type="submission" date="2022-11" db="EMBL/GenBank/DDBJ databases">
        <authorList>
            <person name="Morgan W.R."/>
            <person name="Tartar A."/>
        </authorList>
    </citation>
    <scope>NUCLEOTIDE SEQUENCE</scope>
    <source>
        <strain evidence="2">ARSEF 373</strain>
    </source>
</reference>
<proteinExistence type="predicted"/>